<accession>A0A9E3LVF1</accession>
<sequence length="166" mass="19251">MMDIEEYCIQKNVPLGAIDGYVKAKGWTDVLSDEQVTELDKYLFPSSLALPGETPKMSTYEKGQAMAETLNIKFVSYEQLDSVLKQIGFSYRDVIDLYQREKRDDIVEYFNQKEQETANFLGTAFERAEREAIYRIIDNLQPGTINYLKSQGQTPYEYFKVPEPVR</sequence>
<protein>
    <submittedName>
        <fullName evidence="1">Uncharacterized protein</fullName>
    </submittedName>
</protein>
<name>A0A9E3LVF1_9NOST</name>
<organism evidence="1 2">
    <name type="scientific">Pelatocladus maniniholoensis HA4357-MV3</name>
    <dbReference type="NCBI Taxonomy" id="1117104"/>
    <lineage>
        <taxon>Bacteria</taxon>
        <taxon>Bacillati</taxon>
        <taxon>Cyanobacteriota</taxon>
        <taxon>Cyanophyceae</taxon>
        <taxon>Nostocales</taxon>
        <taxon>Nostocaceae</taxon>
        <taxon>Pelatocladus</taxon>
    </lineage>
</organism>
<reference evidence="1" key="2">
    <citation type="journal article" date="2022" name="Microbiol. Resour. Announc.">
        <title>Metagenome Sequencing to Explore Phylogenomics of Terrestrial Cyanobacteria.</title>
        <authorList>
            <person name="Ward R.D."/>
            <person name="Stajich J.E."/>
            <person name="Johansen J.R."/>
            <person name="Huntemann M."/>
            <person name="Clum A."/>
            <person name="Foster B."/>
            <person name="Foster B."/>
            <person name="Roux S."/>
            <person name="Palaniappan K."/>
            <person name="Varghese N."/>
            <person name="Mukherjee S."/>
            <person name="Reddy T.B.K."/>
            <person name="Daum C."/>
            <person name="Copeland A."/>
            <person name="Chen I.A."/>
            <person name="Ivanova N.N."/>
            <person name="Kyrpides N.C."/>
            <person name="Shapiro N."/>
            <person name="Eloe-Fadrosh E.A."/>
            <person name="Pietrasiak N."/>
        </authorList>
    </citation>
    <scope>NUCLEOTIDE SEQUENCE</scope>
    <source>
        <strain evidence="1">HA4357-MV3</strain>
    </source>
</reference>
<dbReference type="EMBL" id="JAHHHW010000119">
    <property type="protein sequence ID" value="MBW4434010.1"/>
    <property type="molecule type" value="Genomic_DNA"/>
</dbReference>
<gene>
    <name evidence="1" type="ORF">KME28_20425</name>
</gene>
<comment type="caution">
    <text evidence="1">The sequence shown here is derived from an EMBL/GenBank/DDBJ whole genome shotgun (WGS) entry which is preliminary data.</text>
</comment>
<dbReference type="Proteomes" id="UP000813215">
    <property type="component" value="Unassembled WGS sequence"/>
</dbReference>
<dbReference type="AlphaFoldDB" id="A0A9E3LVF1"/>
<evidence type="ECO:0000313" key="1">
    <source>
        <dbReference type="EMBL" id="MBW4434010.1"/>
    </source>
</evidence>
<proteinExistence type="predicted"/>
<reference evidence="1" key="1">
    <citation type="submission" date="2021-05" db="EMBL/GenBank/DDBJ databases">
        <authorList>
            <person name="Pietrasiak N."/>
            <person name="Ward R."/>
            <person name="Stajich J.E."/>
            <person name="Kurbessoian T."/>
        </authorList>
    </citation>
    <scope>NUCLEOTIDE SEQUENCE</scope>
    <source>
        <strain evidence="1">HA4357-MV3</strain>
    </source>
</reference>
<evidence type="ECO:0000313" key="2">
    <source>
        <dbReference type="Proteomes" id="UP000813215"/>
    </source>
</evidence>